<proteinExistence type="predicted"/>
<dbReference type="AlphaFoldDB" id="A0A8T1QLN6"/>
<dbReference type="Proteomes" id="UP000811609">
    <property type="component" value="Chromosome 5"/>
</dbReference>
<evidence type="ECO:0000313" key="2">
    <source>
        <dbReference type="Proteomes" id="UP000811609"/>
    </source>
</evidence>
<sequence length="141" mass="16058">MKITFTYVVQLQNAKYCSQSTGEKSLSLVPILLWNNGYKYNEPWTTDSLWICILCDAYNALHNTVIVATSLLLEEPKGAEGYYNYKLSLWLPYMQLTHFVGLLDIEGSKAFLVEEGKAKIIVFVLGYHNCNSFGLVRINCM</sequence>
<keyword evidence="2" id="KW-1185">Reference proteome</keyword>
<name>A0A8T1QLN6_CARIL</name>
<reference evidence="1" key="1">
    <citation type="submission" date="2020-12" db="EMBL/GenBank/DDBJ databases">
        <title>WGS assembly of Carya illinoinensis cv. Pawnee.</title>
        <authorList>
            <person name="Platts A."/>
            <person name="Shu S."/>
            <person name="Wright S."/>
            <person name="Barry K."/>
            <person name="Edger P."/>
            <person name="Pires J.C."/>
            <person name="Schmutz J."/>
        </authorList>
    </citation>
    <scope>NUCLEOTIDE SEQUENCE</scope>
    <source>
        <tissue evidence="1">Leaf</tissue>
    </source>
</reference>
<accession>A0A8T1QLN6</accession>
<protein>
    <submittedName>
        <fullName evidence="1">Uncharacterized protein</fullName>
    </submittedName>
</protein>
<evidence type="ECO:0000313" key="1">
    <source>
        <dbReference type="EMBL" id="KAG6655698.1"/>
    </source>
</evidence>
<gene>
    <name evidence="1" type="ORF">CIPAW_05G233800</name>
</gene>
<dbReference type="EMBL" id="CM031813">
    <property type="protein sequence ID" value="KAG6655698.1"/>
    <property type="molecule type" value="Genomic_DNA"/>
</dbReference>
<organism evidence="1 2">
    <name type="scientific">Carya illinoinensis</name>
    <name type="common">Pecan</name>
    <dbReference type="NCBI Taxonomy" id="32201"/>
    <lineage>
        <taxon>Eukaryota</taxon>
        <taxon>Viridiplantae</taxon>
        <taxon>Streptophyta</taxon>
        <taxon>Embryophyta</taxon>
        <taxon>Tracheophyta</taxon>
        <taxon>Spermatophyta</taxon>
        <taxon>Magnoliopsida</taxon>
        <taxon>eudicotyledons</taxon>
        <taxon>Gunneridae</taxon>
        <taxon>Pentapetalae</taxon>
        <taxon>rosids</taxon>
        <taxon>fabids</taxon>
        <taxon>Fagales</taxon>
        <taxon>Juglandaceae</taxon>
        <taxon>Carya</taxon>
    </lineage>
</organism>
<comment type="caution">
    <text evidence="1">The sequence shown here is derived from an EMBL/GenBank/DDBJ whole genome shotgun (WGS) entry which is preliminary data.</text>
</comment>